<keyword evidence="3" id="KW-1185">Reference proteome</keyword>
<name>A0A1N6T808_9GAMM</name>
<dbReference type="AlphaFoldDB" id="A0A1N6T808"/>
<reference evidence="2 3" key="1">
    <citation type="submission" date="2017-01" db="EMBL/GenBank/DDBJ databases">
        <authorList>
            <person name="Mah S.A."/>
            <person name="Swanson W.J."/>
            <person name="Moy G.W."/>
            <person name="Vacquier V.D."/>
        </authorList>
    </citation>
    <scope>NUCLEOTIDE SEQUENCE [LARGE SCALE GENOMIC DNA]</scope>
    <source>
        <strain evidence="2 3">DSM 7027</strain>
    </source>
</reference>
<evidence type="ECO:0000313" key="2">
    <source>
        <dbReference type="EMBL" id="SIQ49414.1"/>
    </source>
</evidence>
<proteinExistence type="predicted"/>
<feature type="region of interest" description="Disordered" evidence="1">
    <location>
        <begin position="63"/>
        <end position="82"/>
    </location>
</feature>
<dbReference type="STRING" id="49186.SAMN05421647_105173"/>
<evidence type="ECO:0000313" key="3">
    <source>
        <dbReference type="Proteomes" id="UP000186895"/>
    </source>
</evidence>
<accession>A0A1N6T808</accession>
<sequence>MRWAVVLKVVATAVVMAVATELPAYTPFNLADSIEVVVMKRWGMGLCALLFAAGLQAETMHDTGHHHQAAHAHAEHMGSSPVNNLKEPGQSAFAAIQEVVATLMADPDTDWSRVNIEALRQHLIDMDNVTLRAEVVTEALPGGARFTVTAQEARVARSIQTMVSAHAGAMNGVEGWALSADLIENGAVLAATGEDVERIRGLGFIGLMTVGMHHQAHHLALAKGLNPHVH</sequence>
<gene>
    <name evidence="2" type="ORF">SAMN05421647_105173</name>
</gene>
<protein>
    <submittedName>
        <fullName evidence="2">Uncharacterized protein</fullName>
    </submittedName>
</protein>
<evidence type="ECO:0000256" key="1">
    <source>
        <dbReference type="SAM" id="MobiDB-lite"/>
    </source>
</evidence>
<organism evidence="2 3">
    <name type="scientific">Marinobacterium stanieri</name>
    <dbReference type="NCBI Taxonomy" id="49186"/>
    <lineage>
        <taxon>Bacteria</taxon>
        <taxon>Pseudomonadati</taxon>
        <taxon>Pseudomonadota</taxon>
        <taxon>Gammaproteobacteria</taxon>
        <taxon>Oceanospirillales</taxon>
        <taxon>Oceanospirillaceae</taxon>
        <taxon>Marinobacterium</taxon>
    </lineage>
</organism>
<dbReference type="eggNOG" id="ENOG5032SHG">
    <property type="taxonomic scope" value="Bacteria"/>
</dbReference>
<dbReference type="Proteomes" id="UP000186895">
    <property type="component" value="Unassembled WGS sequence"/>
</dbReference>
<dbReference type="EMBL" id="FTMN01000005">
    <property type="protein sequence ID" value="SIQ49414.1"/>
    <property type="molecule type" value="Genomic_DNA"/>
</dbReference>